<gene>
    <name evidence="20" type="ORF">HOP12_05615</name>
</gene>
<dbReference type="PANTHER" id="PTHR32282">
    <property type="entry name" value="BINDING PROTEIN TRANSPEPTIDASE, PUTATIVE-RELATED"/>
    <property type="match status" value="1"/>
</dbReference>
<keyword evidence="4" id="KW-0645">Protease</keyword>
<dbReference type="GO" id="GO:0071555">
    <property type="term" value="P:cell wall organization"/>
    <property type="evidence" value="ECO:0007669"/>
    <property type="project" value="UniProtKB-KW"/>
</dbReference>
<keyword evidence="13" id="KW-0511">Multifunctional enzyme</keyword>
<keyword evidence="11" id="KW-1133">Transmembrane helix</keyword>
<evidence type="ECO:0000256" key="13">
    <source>
        <dbReference type="ARBA" id="ARBA00023268"/>
    </source>
</evidence>
<dbReference type="Pfam" id="PF00905">
    <property type="entry name" value="Transpeptidase"/>
    <property type="match status" value="1"/>
</dbReference>
<keyword evidence="6" id="KW-0808">Transferase</keyword>
<dbReference type="GO" id="GO:0006508">
    <property type="term" value="P:proteolysis"/>
    <property type="evidence" value="ECO:0007669"/>
    <property type="project" value="UniProtKB-KW"/>
</dbReference>
<dbReference type="PANTHER" id="PTHR32282:SF33">
    <property type="entry name" value="PEPTIDOGLYCAN GLYCOSYLTRANSFERASE"/>
    <property type="match status" value="1"/>
</dbReference>
<evidence type="ECO:0000259" key="19">
    <source>
        <dbReference type="Pfam" id="PF00912"/>
    </source>
</evidence>
<keyword evidence="8" id="KW-0378">Hydrolase</keyword>
<dbReference type="SUPFAM" id="SSF53955">
    <property type="entry name" value="Lysozyme-like"/>
    <property type="match status" value="1"/>
</dbReference>
<evidence type="ECO:0000256" key="7">
    <source>
        <dbReference type="ARBA" id="ARBA00022692"/>
    </source>
</evidence>
<dbReference type="InterPro" id="IPR001264">
    <property type="entry name" value="Glyco_trans_51"/>
</dbReference>
<protein>
    <recommendedName>
        <fullName evidence="15">peptidoglycan glycosyltransferase</fullName>
        <ecNumber evidence="15">2.4.99.28</ecNumber>
    </recommendedName>
</protein>
<evidence type="ECO:0000256" key="6">
    <source>
        <dbReference type="ARBA" id="ARBA00022679"/>
    </source>
</evidence>
<dbReference type="NCBIfam" id="TIGR02074">
    <property type="entry name" value="PBP_1a_fam"/>
    <property type="match status" value="1"/>
</dbReference>
<feature type="domain" description="Glycosyl transferase family 51" evidence="19">
    <location>
        <begin position="45"/>
        <end position="219"/>
    </location>
</feature>
<dbReference type="GO" id="GO:0008360">
    <property type="term" value="P:regulation of cell shape"/>
    <property type="evidence" value="ECO:0007669"/>
    <property type="project" value="UniProtKB-KW"/>
</dbReference>
<feature type="region of interest" description="Disordered" evidence="17">
    <location>
        <begin position="649"/>
        <end position="695"/>
    </location>
</feature>
<evidence type="ECO:0000256" key="9">
    <source>
        <dbReference type="ARBA" id="ARBA00022960"/>
    </source>
</evidence>
<reference evidence="20 21" key="1">
    <citation type="submission" date="2020-04" db="EMBL/GenBank/DDBJ databases">
        <title>Metagenomic profiling of ammonia- and methane-oxidizing microorganisms in a Dutch drinking water treatment plant.</title>
        <authorList>
            <person name="Poghosyan L."/>
            <person name="Leucker S."/>
        </authorList>
    </citation>
    <scope>NUCLEOTIDE SEQUENCE [LARGE SCALE GENOMIC DNA]</scope>
    <source>
        <strain evidence="20">S-RSF-IL-03</strain>
    </source>
</reference>
<dbReference type="InterPro" id="IPR023346">
    <property type="entry name" value="Lysozyme-like_dom_sf"/>
</dbReference>
<keyword evidence="9" id="KW-0133">Cell shape</keyword>
<feature type="compositionally biased region" description="Basic and acidic residues" evidence="17">
    <location>
        <begin position="680"/>
        <end position="689"/>
    </location>
</feature>
<keyword evidence="3" id="KW-0121">Carboxypeptidase</keyword>
<comment type="pathway">
    <text evidence="2">Cell wall biogenesis; peptidoglycan biosynthesis.</text>
</comment>
<proteinExistence type="predicted"/>
<comment type="caution">
    <text evidence="20">The sequence shown here is derived from an EMBL/GenBank/DDBJ whole genome shotgun (WGS) entry which is preliminary data.</text>
</comment>
<evidence type="ECO:0000256" key="1">
    <source>
        <dbReference type="ARBA" id="ARBA00004370"/>
    </source>
</evidence>
<dbReference type="GO" id="GO:0004180">
    <property type="term" value="F:carboxypeptidase activity"/>
    <property type="evidence" value="ECO:0007669"/>
    <property type="project" value="UniProtKB-KW"/>
</dbReference>
<dbReference type="GO" id="GO:0030288">
    <property type="term" value="C:outer membrane-bounded periplasmic space"/>
    <property type="evidence" value="ECO:0007669"/>
    <property type="project" value="TreeGrafter"/>
</dbReference>
<evidence type="ECO:0000256" key="14">
    <source>
        <dbReference type="ARBA" id="ARBA00023316"/>
    </source>
</evidence>
<comment type="catalytic activity">
    <reaction evidence="16">
        <text>[GlcNAc-(1-&gt;4)-Mur2Ac(oyl-L-Ala-gamma-D-Glu-L-Lys-D-Ala-D-Ala)](n)-di-trans,octa-cis-undecaprenyl diphosphate + beta-D-GlcNAc-(1-&gt;4)-Mur2Ac(oyl-L-Ala-gamma-D-Glu-L-Lys-D-Ala-D-Ala)-di-trans,octa-cis-undecaprenyl diphosphate = [GlcNAc-(1-&gt;4)-Mur2Ac(oyl-L-Ala-gamma-D-Glu-L-Lys-D-Ala-D-Ala)](n+1)-di-trans,octa-cis-undecaprenyl diphosphate + di-trans,octa-cis-undecaprenyl diphosphate + H(+)</text>
        <dbReference type="Rhea" id="RHEA:23708"/>
        <dbReference type="Rhea" id="RHEA-COMP:9602"/>
        <dbReference type="Rhea" id="RHEA-COMP:9603"/>
        <dbReference type="ChEBI" id="CHEBI:15378"/>
        <dbReference type="ChEBI" id="CHEBI:58405"/>
        <dbReference type="ChEBI" id="CHEBI:60033"/>
        <dbReference type="ChEBI" id="CHEBI:78435"/>
        <dbReference type="EC" id="2.4.99.28"/>
    </reaction>
</comment>
<evidence type="ECO:0000256" key="5">
    <source>
        <dbReference type="ARBA" id="ARBA00022676"/>
    </source>
</evidence>
<sequence length="695" mass="76556">MVVALFGGAGVVFGVVQWLRRDLASPQTLASIQPAVKTLVYDARGRVIHEFYKENRSPVPLKQIPRHIVNATIATEDRRFYSHWGIDLWGIARAAVTDIMQMRRAQGGSTITQLLARNLFLSHERTFSRKIKEAALAIEIERTYSKDQILEMYFNQIYFGEGAYGVEAGAKTLFNKPLRELNLQESALLAGIPANPSLYSPRRRPAAARARREKVLRNMLVTKAISQVEYDNAVRAPLGVTPVRYSNDRAPYFIEMVRLQLDEKFGSNAVYEGGLRVYTTLDLDLQQIGERALEKHLAALESELKIKQKRESFVPAISDSTRSGRTPYLQGALIAIDPRTGYVRAMVGGRDWNHSNFNRATQAQRQPGSSFKPFVYVAAIDNGFHPTDVIVDEPVSFPGGNGKAYQPLNYDRKFRGPVTLRYALQQSINIPAIKLMRKVGISLVASYARRLGIRTPLGSQNLSLALGSSEVTLIDLTTAYGVFANRGIRNDPLLILKVEDDKGTVLEKNTPHPVEVLSEETASVMTSMLQSVMDHGTGFPSRTRGFTNPAAGKTGTMDDYMDAWFVGYTPALSCGVWVGFDQKRTIGPGMTGARAALPVWTDFMIGATRGRPIDEFPLPVGTVTREICAETGMLATTACVSVTSEMFGEGSEPSELCTQHPGPPLRPLEPGVTPAPESHGPTDTERAPEDPVGVR</sequence>
<accession>A0A849SM08</accession>
<keyword evidence="7" id="KW-0812">Transmembrane</keyword>
<dbReference type="SUPFAM" id="SSF56601">
    <property type="entry name" value="beta-lactamase/transpeptidase-like"/>
    <property type="match status" value="1"/>
</dbReference>
<evidence type="ECO:0000256" key="4">
    <source>
        <dbReference type="ARBA" id="ARBA00022670"/>
    </source>
</evidence>
<dbReference type="Gene3D" id="3.40.710.10">
    <property type="entry name" value="DD-peptidase/beta-lactamase superfamily"/>
    <property type="match status" value="1"/>
</dbReference>
<evidence type="ECO:0000256" key="15">
    <source>
        <dbReference type="ARBA" id="ARBA00044770"/>
    </source>
</evidence>
<comment type="subcellular location">
    <subcellularLocation>
        <location evidence="1">Membrane</location>
    </subcellularLocation>
</comment>
<evidence type="ECO:0000256" key="10">
    <source>
        <dbReference type="ARBA" id="ARBA00022984"/>
    </source>
</evidence>
<keyword evidence="12" id="KW-0472">Membrane</keyword>
<evidence type="ECO:0000313" key="21">
    <source>
        <dbReference type="Proteomes" id="UP000580839"/>
    </source>
</evidence>
<evidence type="ECO:0000259" key="18">
    <source>
        <dbReference type="Pfam" id="PF00905"/>
    </source>
</evidence>
<dbReference type="InterPro" id="IPR001460">
    <property type="entry name" value="PCN-bd_Tpept"/>
</dbReference>
<evidence type="ECO:0000313" key="20">
    <source>
        <dbReference type="EMBL" id="NOT33634.1"/>
    </source>
</evidence>
<dbReference type="GO" id="GO:0016020">
    <property type="term" value="C:membrane"/>
    <property type="evidence" value="ECO:0007669"/>
    <property type="project" value="UniProtKB-SubCell"/>
</dbReference>
<evidence type="ECO:0000256" key="16">
    <source>
        <dbReference type="ARBA" id="ARBA00049902"/>
    </source>
</evidence>
<feature type="domain" description="Penicillin-binding protein transpeptidase" evidence="18">
    <location>
        <begin position="331"/>
        <end position="571"/>
    </location>
</feature>
<evidence type="ECO:0000256" key="11">
    <source>
        <dbReference type="ARBA" id="ARBA00022989"/>
    </source>
</evidence>
<evidence type="ECO:0000256" key="3">
    <source>
        <dbReference type="ARBA" id="ARBA00022645"/>
    </source>
</evidence>
<keyword evidence="10" id="KW-0573">Peptidoglycan synthesis</keyword>
<dbReference type="GO" id="GO:0008658">
    <property type="term" value="F:penicillin binding"/>
    <property type="evidence" value="ECO:0007669"/>
    <property type="project" value="InterPro"/>
</dbReference>
<dbReference type="Pfam" id="PF00912">
    <property type="entry name" value="Transgly"/>
    <property type="match status" value="1"/>
</dbReference>
<dbReference type="GO" id="GO:0008955">
    <property type="term" value="F:peptidoglycan glycosyltransferase activity"/>
    <property type="evidence" value="ECO:0007669"/>
    <property type="project" value="UniProtKB-EC"/>
</dbReference>
<dbReference type="GO" id="GO:0009252">
    <property type="term" value="P:peptidoglycan biosynthetic process"/>
    <property type="evidence" value="ECO:0007669"/>
    <property type="project" value="UniProtKB-KW"/>
</dbReference>
<dbReference type="Gene3D" id="1.10.3810.10">
    <property type="entry name" value="Biosynthetic peptidoglycan transglycosylase-like"/>
    <property type="match status" value="1"/>
</dbReference>
<dbReference type="AlphaFoldDB" id="A0A849SM08"/>
<dbReference type="InterPro" id="IPR050396">
    <property type="entry name" value="Glycosyltr_51/Transpeptidase"/>
</dbReference>
<dbReference type="FunFam" id="1.10.3810.10:FF:000003">
    <property type="entry name" value="Penicillin-binding protein 1a"/>
    <property type="match status" value="1"/>
</dbReference>
<dbReference type="InterPro" id="IPR036950">
    <property type="entry name" value="PBP_transglycosylase"/>
</dbReference>
<evidence type="ECO:0000256" key="8">
    <source>
        <dbReference type="ARBA" id="ARBA00022801"/>
    </source>
</evidence>
<keyword evidence="5" id="KW-0328">Glycosyltransferase</keyword>
<dbReference type="InterPro" id="IPR012338">
    <property type="entry name" value="Beta-lactam/transpept-like"/>
</dbReference>
<organism evidence="20 21">
    <name type="scientific">Eiseniibacteriota bacterium</name>
    <dbReference type="NCBI Taxonomy" id="2212470"/>
    <lineage>
        <taxon>Bacteria</taxon>
        <taxon>Candidatus Eiseniibacteriota</taxon>
    </lineage>
</organism>
<evidence type="ECO:0000256" key="12">
    <source>
        <dbReference type="ARBA" id="ARBA00023136"/>
    </source>
</evidence>
<name>A0A849SM08_UNCEI</name>
<keyword evidence="14" id="KW-0961">Cell wall biogenesis/degradation</keyword>
<evidence type="ECO:0000256" key="17">
    <source>
        <dbReference type="SAM" id="MobiDB-lite"/>
    </source>
</evidence>
<dbReference type="EC" id="2.4.99.28" evidence="15"/>
<dbReference type="Proteomes" id="UP000580839">
    <property type="component" value="Unassembled WGS sequence"/>
</dbReference>
<dbReference type="EMBL" id="JABFRW010000059">
    <property type="protein sequence ID" value="NOT33634.1"/>
    <property type="molecule type" value="Genomic_DNA"/>
</dbReference>
<evidence type="ECO:0000256" key="2">
    <source>
        <dbReference type="ARBA" id="ARBA00004752"/>
    </source>
</evidence>